<dbReference type="Gene3D" id="3.40.50.960">
    <property type="entry name" value="Lumazine/riboflavin synthase"/>
    <property type="match status" value="1"/>
</dbReference>
<evidence type="ECO:0000256" key="7">
    <source>
        <dbReference type="HAMAP-Rule" id="MF_00178"/>
    </source>
</evidence>
<dbReference type="KEGG" id="bthg:MS2017_1167"/>
<dbReference type="GO" id="GO:0009349">
    <property type="term" value="C:riboflavin synthase complex"/>
    <property type="evidence" value="ECO:0007669"/>
    <property type="project" value="UniProtKB-UniRule"/>
</dbReference>
<dbReference type="InterPro" id="IPR002180">
    <property type="entry name" value="LS/RS"/>
</dbReference>
<dbReference type="GO" id="GO:0009231">
    <property type="term" value="P:riboflavin biosynthetic process"/>
    <property type="evidence" value="ECO:0007669"/>
    <property type="project" value="UniProtKB-UniRule"/>
</dbReference>
<dbReference type="AlphaFoldDB" id="A0A3G3IM95"/>
<dbReference type="RefSeq" id="WP_122951567.1">
    <property type="nucleotide sequence ID" value="NZ_CP024634.1"/>
</dbReference>
<evidence type="ECO:0000256" key="5">
    <source>
        <dbReference type="ARBA" id="ARBA00022679"/>
    </source>
</evidence>
<dbReference type="GO" id="GO:0000906">
    <property type="term" value="F:6,7-dimethyl-8-ribityllumazine synthase activity"/>
    <property type="evidence" value="ECO:0007669"/>
    <property type="project" value="UniProtKB-UniRule"/>
</dbReference>
<dbReference type="PANTHER" id="PTHR21058">
    <property type="entry name" value="6,7-DIMETHYL-8-RIBITYLLUMAZINE SYNTHASE DMRL SYNTHASE LUMAZINE SYNTHASE"/>
    <property type="match status" value="1"/>
</dbReference>
<comment type="catalytic activity">
    <reaction evidence="6 7">
        <text>(2S)-2-hydroxy-3-oxobutyl phosphate + 5-amino-6-(D-ribitylamino)uracil = 6,7-dimethyl-8-(1-D-ribityl)lumazine + phosphate + 2 H2O + H(+)</text>
        <dbReference type="Rhea" id="RHEA:26152"/>
        <dbReference type="ChEBI" id="CHEBI:15377"/>
        <dbReference type="ChEBI" id="CHEBI:15378"/>
        <dbReference type="ChEBI" id="CHEBI:15934"/>
        <dbReference type="ChEBI" id="CHEBI:43474"/>
        <dbReference type="ChEBI" id="CHEBI:58201"/>
        <dbReference type="ChEBI" id="CHEBI:58830"/>
        <dbReference type="EC" id="2.5.1.78"/>
    </reaction>
</comment>
<dbReference type="EC" id="2.5.1.78" evidence="3 7"/>
<dbReference type="EMBL" id="CP024634">
    <property type="protein sequence ID" value="AYQ56867.1"/>
    <property type="molecule type" value="Genomic_DNA"/>
</dbReference>
<comment type="subunit">
    <text evidence="7">Forms an icosahedral capsid composed of 60 subunits, arranged as a dodecamer of pentamers.</text>
</comment>
<feature type="binding site" evidence="7">
    <location>
        <position position="138"/>
    </location>
    <ligand>
        <name>5-amino-6-(D-ribitylamino)uracil</name>
        <dbReference type="ChEBI" id="CHEBI:15934"/>
    </ligand>
</feature>
<feature type="binding site" evidence="7">
    <location>
        <position position="26"/>
    </location>
    <ligand>
        <name>5-amino-6-(D-ribitylamino)uracil</name>
        <dbReference type="ChEBI" id="CHEBI:15934"/>
    </ligand>
</feature>
<dbReference type="KEGG" id="bthg:MS2017_1157"/>
<dbReference type="Pfam" id="PF00885">
    <property type="entry name" value="DMRL_synthase"/>
    <property type="match status" value="1"/>
</dbReference>
<feature type="binding site" evidence="7">
    <location>
        <begin position="105"/>
        <end position="107"/>
    </location>
    <ligand>
        <name>5-amino-6-(D-ribitylamino)uracil</name>
        <dbReference type="ChEBI" id="CHEBI:15934"/>
    </ligand>
</feature>
<dbReference type="EMBL" id="CP024634">
    <property type="protein sequence ID" value="AYQ56859.1"/>
    <property type="molecule type" value="Genomic_DNA"/>
</dbReference>
<dbReference type="InterPro" id="IPR036467">
    <property type="entry name" value="LS/RS_sf"/>
</dbReference>
<dbReference type="CDD" id="cd09209">
    <property type="entry name" value="Lumazine_synthase-I"/>
    <property type="match status" value="1"/>
</dbReference>
<keyword evidence="5 7" id="KW-0808">Transferase</keyword>
<dbReference type="Proteomes" id="UP000278334">
    <property type="component" value="Chromosome"/>
</dbReference>
<organism evidence="8 10">
    <name type="scientific">Bathymodiolus thermophilus thioautotrophic gill symbiont</name>
    <dbReference type="NCBI Taxonomy" id="2360"/>
    <lineage>
        <taxon>Bacteria</taxon>
        <taxon>Pseudomonadati</taxon>
        <taxon>Pseudomonadota</taxon>
        <taxon>Gammaproteobacteria</taxon>
        <taxon>sulfur-oxidizing symbionts</taxon>
    </lineage>
</organism>
<evidence type="ECO:0000256" key="1">
    <source>
        <dbReference type="ARBA" id="ARBA00004917"/>
    </source>
</evidence>
<comment type="pathway">
    <text evidence="1 7">Cofactor biosynthesis; riboflavin biosynthesis; riboflavin from 2-hydroxy-3-oxobutyl phosphate and 5-amino-6-(D-ribitylamino)uracil: step 1/2.</text>
</comment>
<dbReference type="HAMAP" id="MF_00178">
    <property type="entry name" value="Lumazine_synth"/>
    <property type="match status" value="1"/>
</dbReference>
<name>A0A3G3IM95_9GAMM</name>
<dbReference type="NCBIfam" id="TIGR00114">
    <property type="entry name" value="lumazine-synth"/>
    <property type="match status" value="1"/>
</dbReference>
<feature type="binding site" evidence="7">
    <location>
        <begin position="110"/>
        <end position="111"/>
    </location>
    <ligand>
        <name>(2S)-2-hydroxy-3-oxobutyl phosphate</name>
        <dbReference type="ChEBI" id="CHEBI:58830"/>
    </ligand>
</feature>
<feature type="active site" description="Proton donor" evidence="7">
    <location>
        <position position="113"/>
    </location>
</feature>
<feature type="binding site" evidence="7">
    <location>
        <position position="152"/>
    </location>
    <ligand>
        <name>(2S)-2-hydroxy-3-oxobutyl phosphate</name>
        <dbReference type="ChEBI" id="CHEBI:58830"/>
    </ligand>
</feature>
<evidence type="ECO:0000313" key="9">
    <source>
        <dbReference type="EMBL" id="AYQ56867.1"/>
    </source>
</evidence>
<evidence type="ECO:0000256" key="4">
    <source>
        <dbReference type="ARBA" id="ARBA00022619"/>
    </source>
</evidence>
<evidence type="ECO:0000256" key="2">
    <source>
        <dbReference type="ARBA" id="ARBA00007424"/>
    </source>
</evidence>
<evidence type="ECO:0000256" key="3">
    <source>
        <dbReference type="ARBA" id="ARBA00012664"/>
    </source>
</evidence>
<protein>
    <recommendedName>
        <fullName evidence="3 7">6,7-dimethyl-8-ribityllumazine synthase</fullName>
        <shortName evidence="7">DMRL synthase</shortName>
        <shortName evidence="7">LS</shortName>
        <shortName evidence="7">Lumazine synthase</shortName>
        <ecNumber evidence="3 7">2.5.1.78</ecNumber>
    </recommendedName>
</protein>
<accession>A0A3G3IM95</accession>
<evidence type="ECO:0000313" key="8">
    <source>
        <dbReference type="EMBL" id="AYQ56859.1"/>
    </source>
</evidence>
<dbReference type="GO" id="GO:0005829">
    <property type="term" value="C:cytosol"/>
    <property type="evidence" value="ECO:0007669"/>
    <property type="project" value="TreeGrafter"/>
</dbReference>
<reference evidence="8 10" key="1">
    <citation type="submission" date="2017-11" db="EMBL/GenBank/DDBJ databases">
        <title>Genome sequence of the bacterial symbiont EPR9N from a vent mussel Bathymodiolus thermophilus.</title>
        <authorList>
            <person name="Won Y.-J."/>
        </authorList>
    </citation>
    <scope>NUCLEOTIDE SEQUENCE [LARGE SCALE GENOMIC DNA]</scope>
    <source>
        <strain evidence="8 10">EPR9N</strain>
    </source>
</reference>
<evidence type="ECO:0000256" key="6">
    <source>
        <dbReference type="ARBA" id="ARBA00048785"/>
    </source>
</evidence>
<feature type="binding site" evidence="7">
    <location>
        <begin position="60"/>
        <end position="62"/>
    </location>
    <ligand>
        <name>5-amino-6-(D-ribitylamino)uracil</name>
        <dbReference type="ChEBI" id="CHEBI:15934"/>
    </ligand>
</feature>
<dbReference type="UniPathway" id="UPA00275">
    <property type="reaction ID" value="UER00404"/>
</dbReference>
<comment type="function">
    <text evidence="7">Catalyzes the formation of 6,7-dimethyl-8-ribityllumazine by condensation of 5-amino-6-(D-ribitylamino)uracil with 3,4-dihydroxy-2-butanone 4-phosphate. This is the penultimate step in the biosynthesis of riboflavin.</text>
</comment>
<dbReference type="PANTHER" id="PTHR21058:SF0">
    <property type="entry name" value="6,7-DIMETHYL-8-RIBITYLLUMAZINE SYNTHASE"/>
    <property type="match status" value="1"/>
</dbReference>
<comment type="similarity">
    <text evidence="2 7">Belongs to the DMRL synthase family.</text>
</comment>
<dbReference type="InterPro" id="IPR034964">
    <property type="entry name" value="LS"/>
</dbReference>
<evidence type="ECO:0000313" key="10">
    <source>
        <dbReference type="Proteomes" id="UP000278334"/>
    </source>
</evidence>
<keyword evidence="4 7" id="KW-0686">Riboflavin biosynthesis</keyword>
<dbReference type="SUPFAM" id="SSF52121">
    <property type="entry name" value="Lumazine synthase"/>
    <property type="match status" value="1"/>
</dbReference>
<gene>
    <name evidence="7" type="primary">ribH</name>
    <name evidence="8" type="ORF">MS2017_1157</name>
    <name evidence="9" type="ORF">MS2017_1167</name>
</gene>
<proteinExistence type="inferred from homology"/>
<sequence length="179" mass="20048">MEFKFNKDANEDFLINKKIAIIVGYFYQEIGDKLLAGAYNILEKYGIDKNNVNVFYVPGAFEIPLMAKRIATLNKQVAKEGKEMRRIKGYYDGIRPYDGIVTLGAVINGETPHFDFVCNECARGVADVSYQYEIPTTFGVLTTNNMEQTIGRAGGYKGNKGEEAAMAMVEMLYLLGKTH</sequence>